<proteinExistence type="predicted"/>
<evidence type="ECO:0000313" key="2">
    <source>
        <dbReference type="Proteomes" id="UP000593818"/>
    </source>
</evidence>
<keyword evidence="2" id="KW-1185">Reference proteome</keyword>
<dbReference type="RefSeq" id="WP_193903117.1">
    <property type="nucleotide sequence ID" value="NZ_CP063450.1"/>
</dbReference>
<evidence type="ECO:0000313" key="1">
    <source>
        <dbReference type="EMBL" id="QOV99497.1"/>
    </source>
</evidence>
<dbReference type="EMBL" id="CP063450">
    <property type="protein sequence ID" value="QOV99497.1"/>
    <property type="molecule type" value="Genomic_DNA"/>
</dbReference>
<reference evidence="1 2" key="1">
    <citation type="submission" date="2020-10" db="EMBL/GenBank/DDBJ databases">
        <title>Whole genome sequence of oil-degrading bacteria Rhodococcus pyridinivorans strain 5Ap.</title>
        <authorList>
            <person name="Akhremchuk A.E."/>
            <person name="Valentovich L.N."/>
            <person name="Charniauskaya M.I."/>
            <person name="Bukliarevich H.A."/>
            <person name="Titok M.A."/>
        </authorList>
    </citation>
    <scope>NUCLEOTIDE SEQUENCE [LARGE SCALE GENOMIC DNA]</scope>
    <source>
        <strain evidence="1 2">5Ap</strain>
    </source>
</reference>
<accession>A0A7M2XPE9</accession>
<organism evidence="1 2">
    <name type="scientific">Rhodococcus pyridinivorans</name>
    <dbReference type="NCBI Taxonomy" id="103816"/>
    <lineage>
        <taxon>Bacteria</taxon>
        <taxon>Bacillati</taxon>
        <taxon>Actinomycetota</taxon>
        <taxon>Actinomycetes</taxon>
        <taxon>Mycobacteriales</taxon>
        <taxon>Nocardiaceae</taxon>
        <taxon>Rhodococcus</taxon>
    </lineage>
</organism>
<dbReference type="Proteomes" id="UP000593818">
    <property type="component" value="Chromosome"/>
</dbReference>
<protein>
    <submittedName>
        <fullName evidence="1">Uncharacterized protein</fullName>
    </submittedName>
</protein>
<gene>
    <name evidence="1" type="ORF">INP59_03585</name>
</gene>
<sequence>MTETDSGRFPLDDDNVIELGRFLRAARLSNGMVATIPAGMSELLAQSVLNWFANTVFDDGEWVDRADIEADPDFGDVEVTEYGEDGEVVKLRHRTTGVVALGTSKPEAWKQLRDKVRTHHREGGNR</sequence>
<name>A0A7M2XPE9_9NOCA</name>
<dbReference type="AlphaFoldDB" id="A0A7M2XPE9"/>